<dbReference type="InterPro" id="IPR001650">
    <property type="entry name" value="Helicase_C-like"/>
</dbReference>
<dbReference type="Proteomes" id="UP000027138">
    <property type="component" value="Unassembled WGS sequence"/>
</dbReference>
<keyword evidence="2" id="KW-0378">Hydrolase</keyword>
<keyword evidence="9" id="KW-1185">Reference proteome</keyword>
<evidence type="ECO:0000259" key="6">
    <source>
        <dbReference type="PROSITE" id="PS51192"/>
    </source>
</evidence>
<dbReference type="Pfam" id="PF00271">
    <property type="entry name" value="Helicase_C"/>
    <property type="match status" value="1"/>
</dbReference>
<dbReference type="InterPro" id="IPR036101">
    <property type="entry name" value="CarD-like/TRCF_RID_sf"/>
</dbReference>
<dbReference type="InterPro" id="IPR014001">
    <property type="entry name" value="Helicase_ATP-bd"/>
</dbReference>
<dbReference type="EMBL" id="KK914317">
    <property type="protein sequence ID" value="KDP41883.1"/>
    <property type="molecule type" value="Genomic_DNA"/>
</dbReference>
<gene>
    <name evidence="8" type="ORF">JCGZ_26901</name>
</gene>
<evidence type="ECO:0000256" key="2">
    <source>
        <dbReference type="ARBA" id="ARBA00022801"/>
    </source>
</evidence>
<sequence>MASLDISTPLIFKLNSSPKLWKLFSVKLPSHYNHKHKQYPSISIINAVSTPTSAAAAATELGRRRENVDTEQDSISILNERIRRDYSKREGSRGVMDSKEADKYIQLVKEQQQRGLQKLKGERQRKGKGGLSYKVDPYTLQPGDYVVHKKVGIGRFVGIKFDVSNSSNVPIEYLFIEYADGMAKLPVQQASRMLYRYNLPNEKKRPRTLSKLNDTSTWEKRKIKGKIAIQKMVVDLMELYLHRLKQRRPPYPKCPAMAEFAAQFPYEPTPDQKQTRSEKEKSLDMIRHGDLDIIVGTHSLLGSRVMYNNLGLLVVDEEQRFGVKQKEKIASFKTSVDVLTLSATPIPRTLYLALTGFRDASLISTPPPERVPIKTHLSVYSKEKVISAIKYELDRGGQVFYVLPRIKGLEEVMDFLEQSFPNVEIAIAHGKQYSKQLEETMEKFAQGEIKILICTNIVESGLDIQNANTIIIQDVQQFGLAQLYQLRGRVGRADKEAYAHLFYPDKSLLSDQALERLKALEECKELGQGFQLAERDMGIRGFGTIFGEQQTGDVGNVGIDLFFEMLFESLSKVEEHRVVSVPYHSVQIDINVNPHLPSEYINHLENPMEIISQAEKAAEKDIWTLMHFTESLRRQYGKEPYSMEILLKKLYVRRMAADLGITRIYSAGKMVGMKTNMSKKVFKLMTESMASDVHRNSLVFDGDEIKAELLLELPREQLLNWIFHCLAELHSSLPALIKY</sequence>
<dbReference type="InterPro" id="IPR011545">
    <property type="entry name" value="DEAD/DEAH_box_helicase_dom"/>
</dbReference>
<dbReference type="PANTHER" id="PTHR14025:SF29">
    <property type="entry name" value="TRANSCRIPTION-REPAIR-COUPLING FACTOR"/>
    <property type="match status" value="1"/>
</dbReference>
<evidence type="ECO:0008006" key="10">
    <source>
        <dbReference type="Google" id="ProtNLM"/>
    </source>
</evidence>
<evidence type="ECO:0000313" key="8">
    <source>
        <dbReference type="EMBL" id="KDP41883.1"/>
    </source>
</evidence>
<evidence type="ECO:0000256" key="3">
    <source>
        <dbReference type="ARBA" id="ARBA00022806"/>
    </source>
</evidence>
<dbReference type="SUPFAM" id="SSF52540">
    <property type="entry name" value="P-loop containing nucleoside triphosphate hydrolases"/>
    <property type="match status" value="1"/>
</dbReference>
<keyword evidence="1" id="KW-0547">Nucleotide-binding</keyword>
<keyword evidence="4" id="KW-0067">ATP-binding</keyword>
<dbReference type="STRING" id="180498.A0A067L3S4"/>
<dbReference type="PROSITE" id="PS51192">
    <property type="entry name" value="HELICASE_ATP_BIND_1"/>
    <property type="match status" value="1"/>
</dbReference>
<name>A0A067L3S4_JATCU</name>
<dbReference type="GO" id="GO:0016787">
    <property type="term" value="F:hydrolase activity"/>
    <property type="evidence" value="ECO:0007669"/>
    <property type="project" value="UniProtKB-KW"/>
</dbReference>
<dbReference type="Gene3D" id="3.40.50.300">
    <property type="entry name" value="P-loop containing nucleotide triphosphate hydrolases"/>
    <property type="match status" value="3"/>
</dbReference>
<dbReference type="SUPFAM" id="SSF141259">
    <property type="entry name" value="CarD-like"/>
    <property type="match status" value="1"/>
</dbReference>
<dbReference type="PROSITE" id="PS51194">
    <property type="entry name" value="HELICASE_CTER"/>
    <property type="match status" value="1"/>
</dbReference>
<keyword evidence="3" id="KW-0347">Helicase</keyword>
<evidence type="ECO:0000259" key="7">
    <source>
        <dbReference type="PROSITE" id="PS51194"/>
    </source>
</evidence>
<evidence type="ECO:0000256" key="1">
    <source>
        <dbReference type="ARBA" id="ARBA00022741"/>
    </source>
</evidence>
<dbReference type="PANTHER" id="PTHR14025">
    <property type="entry name" value="FANCONI ANEMIA GROUP M FANCM FAMILY MEMBER"/>
    <property type="match status" value="1"/>
</dbReference>
<dbReference type="Pfam" id="PF00270">
    <property type="entry name" value="DEAD"/>
    <property type="match status" value="1"/>
</dbReference>
<dbReference type="SMART" id="SM00490">
    <property type="entry name" value="HELICc"/>
    <property type="match status" value="1"/>
</dbReference>
<dbReference type="InterPro" id="IPR027417">
    <property type="entry name" value="P-loop_NTPase"/>
</dbReference>
<dbReference type="AlphaFoldDB" id="A0A067L3S4"/>
<feature type="domain" description="Helicase C-terminal" evidence="7">
    <location>
        <begin position="372"/>
        <end position="538"/>
    </location>
</feature>
<dbReference type="InterPro" id="IPR003711">
    <property type="entry name" value="CarD-like/TRCF_RID"/>
</dbReference>
<dbReference type="SUPFAM" id="SSF143517">
    <property type="entry name" value="TRCF domain-like"/>
    <property type="match status" value="1"/>
</dbReference>
<accession>A0A067L3S4</accession>
<dbReference type="OrthoDB" id="416741at2759"/>
<evidence type="ECO:0000256" key="4">
    <source>
        <dbReference type="ARBA" id="ARBA00022840"/>
    </source>
</evidence>
<organism evidence="8 9">
    <name type="scientific">Jatropha curcas</name>
    <name type="common">Barbados nut</name>
    <dbReference type="NCBI Taxonomy" id="180498"/>
    <lineage>
        <taxon>Eukaryota</taxon>
        <taxon>Viridiplantae</taxon>
        <taxon>Streptophyta</taxon>
        <taxon>Embryophyta</taxon>
        <taxon>Tracheophyta</taxon>
        <taxon>Spermatophyta</taxon>
        <taxon>Magnoliopsida</taxon>
        <taxon>eudicotyledons</taxon>
        <taxon>Gunneridae</taxon>
        <taxon>Pentapetalae</taxon>
        <taxon>rosids</taxon>
        <taxon>fabids</taxon>
        <taxon>Malpighiales</taxon>
        <taxon>Euphorbiaceae</taxon>
        <taxon>Crotonoideae</taxon>
        <taxon>Jatropheae</taxon>
        <taxon>Jatropha</taxon>
    </lineage>
</organism>
<feature type="domain" description="Helicase ATP-binding" evidence="6">
    <location>
        <begin position="259"/>
        <end position="363"/>
    </location>
</feature>
<dbReference type="InterPro" id="IPR037235">
    <property type="entry name" value="TRCF-like_C_D7"/>
</dbReference>
<dbReference type="SMART" id="SM01058">
    <property type="entry name" value="CarD_TRCF"/>
    <property type="match status" value="1"/>
</dbReference>
<proteinExistence type="predicted"/>
<dbReference type="GO" id="GO:0006281">
    <property type="term" value="P:DNA repair"/>
    <property type="evidence" value="ECO:0007669"/>
    <property type="project" value="InterPro"/>
</dbReference>
<protein>
    <recommendedName>
        <fullName evidence="10">Helicase C-terminal domain-containing protein</fullName>
    </recommendedName>
</protein>
<dbReference type="GO" id="GO:0004386">
    <property type="term" value="F:helicase activity"/>
    <property type="evidence" value="ECO:0007669"/>
    <property type="project" value="UniProtKB-KW"/>
</dbReference>
<keyword evidence="5" id="KW-0238">DNA-binding</keyword>
<dbReference type="Gene3D" id="3.90.1150.50">
    <property type="entry name" value="Transcription-repair-coupling factor, D7 domain"/>
    <property type="match status" value="1"/>
</dbReference>
<evidence type="ECO:0000256" key="5">
    <source>
        <dbReference type="ARBA" id="ARBA00023125"/>
    </source>
</evidence>
<dbReference type="GO" id="GO:0005524">
    <property type="term" value="F:ATP binding"/>
    <property type="evidence" value="ECO:0007669"/>
    <property type="project" value="UniProtKB-KW"/>
</dbReference>
<evidence type="ECO:0000313" key="9">
    <source>
        <dbReference type="Proteomes" id="UP000027138"/>
    </source>
</evidence>
<dbReference type="Gene3D" id="2.40.10.170">
    <property type="match status" value="1"/>
</dbReference>
<reference evidence="8 9" key="1">
    <citation type="journal article" date="2014" name="PLoS ONE">
        <title>Global Analysis of Gene Expression Profiles in Physic Nut (Jatropha curcas L.) Seedlings Exposed to Salt Stress.</title>
        <authorList>
            <person name="Zhang L."/>
            <person name="Zhang C."/>
            <person name="Wu P."/>
            <person name="Chen Y."/>
            <person name="Li M."/>
            <person name="Jiang H."/>
            <person name="Wu G."/>
        </authorList>
    </citation>
    <scope>NUCLEOTIDE SEQUENCE [LARGE SCALE GENOMIC DNA]</scope>
    <source>
        <strain evidence="9">cv. GZQX0401</strain>
        <tissue evidence="8">Young leaves</tissue>
    </source>
</reference>
<dbReference type="Pfam" id="PF02559">
    <property type="entry name" value="CarD_TRCF_RID"/>
    <property type="match status" value="1"/>
</dbReference>
<dbReference type="GO" id="GO:0003677">
    <property type="term" value="F:DNA binding"/>
    <property type="evidence" value="ECO:0007669"/>
    <property type="project" value="UniProtKB-KW"/>
</dbReference>